<accession>B3RR96</accession>
<evidence type="ECO:0000313" key="1">
    <source>
        <dbReference type="EMBL" id="EDV26306.1"/>
    </source>
</evidence>
<organism evidence="1 2">
    <name type="scientific">Trichoplax adhaerens</name>
    <name type="common">Trichoplax reptans</name>
    <dbReference type="NCBI Taxonomy" id="10228"/>
    <lineage>
        <taxon>Eukaryota</taxon>
        <taxon>Metazoa</taxon>
        <taxon>Placozoa</taxon>
        <taxon>Uniplacotomia</taxon>
        <taxon>Trichoplacea</taxon>
        <taxon>Trichoplacidae</taxon>
        <taxon>Trichoplax</taxon>
    </lineage>
</organism>
<dbReference type="Gene3D" id="1.25.10.10">
    <property type="entry name" value="Leucine-rich Repeat Variant"/>
    <property type="match status" value="1"/>
</dbReference>
<proteinExistence type="predicted"/>
<reference evidence="1 2" key="1">
    <citation type="journal article" date="2008" name="Nature">
        <title>The Trichoplax genome and the nature of placozoans.</title>
        <authorList>
            <person name="Srivastava M."/>
            <person name="Begovic E."/>
            <person name="Chapman J."/>
            <person name="Putnam N.H."/>
            <person name="Hellsten U."/>
            <person name="Kawashima T."/>
            <person name="Kuo A."/>
            <person name="Mitros T."/>
            <person name="Salamov A."/>
            <person name="Carpenter M.L."/>
            <person name="Signorovitch A.Y."/>
            <person name="Moreno M.A."/>
            <person name="Kamm K."/>
            <person name="Grimwood J."/>
            <person name="Schmutz J."/>
            <person name="Shapiro H."/>
            <person name="Grigoriev I.V."/>
            <person name="Buss L.W."/>
            <person name="Schierwater B."/>
            <person name="Dellaporta S.L."/>
            <person name="Rokhsar D.S."/>
        </authorList>
    </citation>
    <scope>NUCLEOTIDE SEQUENCE [LARGE SCALE GENOMIC DNA]</scope>
    <source>
        <strain evidence="1 2">Grell-BS-1999</strain>
    </source>
</reference>
<name>B3RR96_TRIAD</name>
<gene>
    <name evidence="1" type="ORF">TRIADDRAFT_54156</name>
</gene>
<dbReference type="EMBL" id="DS985243">
    <property type="protein sequence ID" value="EDV26306.1"/>
    <property type="molecule type" value="Genomic_DNA"/>
</dbReference>
<dbReference type="SUPFAM" id="SSF48371">
    <property type="entry name" value="ARM repeat"/>
    <property type="match status" value="1"/>
</dbReference>
<dbReference type="CTD" id="6751517"/>
<dbReference type="InterPro" id="IPR011989">
    <property type="entry name" value="ARM-like"/>
</dbReference>
<protein>
    <submittedName>
        <fullName evidence="1">Uncharacterized protein</fullName>
    </submittedName>
</protein>
<dbReference type="InterPro" id="IPR016024">
    <property type="entry name" value="ARM-type_fold"/>
</dbReference>
<dbReference type="Proteomes" id="UP000009022">
    <property type="component" value="Unassembled WGS sequence"/>
</dbReference>
<dbReference type="KEGG" id="tad:TRIADDRAFT_54156"/>
<evidence type="ECO:0000313" key="2">
    <source>
        <dbReference type="Proteomes" id="UP000009022"/>
    </source>
</evidence>
<dbReference type="AlphaFoldDB" id="B3RR96"/>
<dbReference type="HOGENOM" id="CLU_772392_0_0_1"/>
<dbReference type="RefSeq" id="XP_002110302.1">
    <property type="nucleotide sequence ID" value="XM_002110266.1"/>
</dbReference>
<sequence>MASAKNSNGIVIFGDDDMRTLISLISSPYEEIALKSMKIIQTYNTTKTYTASYRVPCLHLGEHLVLKCGLMRELAKVATISKSTAFLQSVAATINTLDWTVFRSFKDYHADVLRMTIKALTKMTKFDSQHVREVFQSLPVTLEVLKSESPRLFDITVKLLELIARRVRFRSQTKLLIGSKIIIYLKTMLQNPGFCNISQFRVLFKVLDDFSATNDALLQKLISDSETLTTILSCAEQDFIYFRTTAWSIVFRIITTATSEQIQYLLDQSNLKYYLCNQLLNTASIENLRKTLNAMATIATKCKRFPSLSDDMKATVISRIDAIYKENRDINSISEPAQKLRRLMKTKKVKKFDIGCTIT</sequence>
<keyword evidence="2" id="KW-1185">Reference proteome</keyword>
<dbReference type="PhylomeDB" id="B3RR96"/>
<dbReference type="InParanoid" id="B3RR96"/>
<dbReference type="GeneID" id="6751517"/>